<protein>
    <submittedName>
        <fullName evidence="2">Transcriptional regulator</fullName>
    </submittedName>
</protein>
<dbReference type="KEGG" id="uam:UABAM_04843"/>
<dbReference type="PROSITE" id="PS50006">
    <property type="entry name" value="FHA_DOMAIN"/>
    <property type="match status" value="2"/>
</dbReference>
<keyword evidence="3" id="KW-1185">Reference proteome</keyword>
<dbReference type="InterPro" id="IPR050923">
    <property type="entry name" value="Cell_Proc_Reg/RNA_Proc"/>
</dbReference>
<evidence type="ECO:0000313" key="3">
    <source>
        <dbReference type="Proteomes" id="UP000326354"/>
    </source>
</evidence>
<gene>
    <name evidence="2" type="ORF">UABAM_04843</name>
</gene>
<dbReference type="PANTHER" id="PTHR23308">
    <property type="entry name" value="NUCLEAR INHIBITOR OF PROTEIN PHOSPHATASE-1"/>
    <property type="match status" value="1"/>
</dbReference>
<reference evidence="2 3" key="1">
    <citation type="submission" date="2019-08" db="EMBL/GenBank/DDBJ databases">
        <title>Complete genome sequence of Candidatus Uab amorphum.</title>
        <authorList>
            <person name="Shiratori T."/>
            <person name="Suzuki S."/>
            <person name="Kakizawa Y."/>
            <person name="Ishida K."/>
        </authorList>
    </citation>
    <scope>NUCLEOTIDE SEQUENCE [LARGE SCALE GENOMIC DNA]</scope>
    <source>
        <strain evidence="2 3">SRT547</strain>
    </source>
</reference>
<dbReference type="InterPro" id="IPR032030">
    <property type="entry name" value="YscD_cytoplasmic_dom"/>
</dbReference>
<evidence type="ECO:0000313" key="2">
    <source>
        <dbReference type="EMBL" id="BBM86457.1"/>
    </source>
</evidence>
<dbReference type="EMBL" id="AP019860">
    <property type="protein sequence ID" value="BBM86457.1"/>
    <property type="molecule type" value="Genomic_DNA"/>
</dbReference>
<accession>A0A5S9IRM5</accession>
<sequence length="242" mass="27680">MDIDENKIEERLTTKIPCSLEISIGNDQIERLTFDQDLITIGRENSCDIVINNLGASRSHAQIERYASFYVLRDLQSKTGTFIGGNKITGGYNLNNEDKIFLAKHTLLFKLDEYFDKESKPKVNADKDLMKQTLAINYEDMASKNNLETHGYLHIADENKTIPLHKNATFFGKSDQCDVSISGMLISERHIVVIREEKGYFIHHLGAFKPPQINKKLVDFSPLKHGDMVQIGDLQFQFRIQK</sequence>
<dbReference type="Pfam" id="PF16697">
    <property type="entry name" value="Yop-YscD_cpl"/>
    <property type="match status" value="1"/>
</dbReference>
<feature type="domain" description="FHA" evidence="1">
    <location>
        <begin position="169"/>
        <end position="218"/>
    </location>
</feature>
<dbReference type="CDD" id="cd00060">
    <property type="entry name" value="FHA"/>
    <property type="match status" value="2"/>
</dbReference>
<dbReference type="OrthoDB" id="273653at2"/>
<dbReference type="InterPro" id="IPR000253">
    <property type="entry name" value="FHA_dom"/>
</dbReference>
<dbReference type="RefSeq" id="WP_151970513.1">
    <property type="nucleotide sequence ID" value="NZ_AP019860.1"/>
</dbReference>
<feature type="domain" description="FHA" evidence="1">
    <location>
        <begin position="39"/>
        <end position="88"/>
    </location>
</feature>
<dbReference type="InterPro" id="IPR008984">
    <property type="entry name" value="SMAD_FHA_dom_sf"/>
</dbReference>
<dbReference type="Gene3D" id="2.60.200.20">
    <property type="match status" value="2"/>
</dbReference>
<name>A0A5S9IRM5_UABAM</name>
<organism evidence="2 3">
    <name type="scientific">Uabimicrobium amorphum</name>
    <dbReference type="NCBI Taxonomy" id="2596890"/>
    <lineage>
        <taxon>Bacteria</taxon>
        <taxon>Pseudomonadati</taxon>
        <taxon>Planctomycetota</taxon>
        <taxon>Candidatus Uabimicrobiia</taxon>
        <taxon>Candidatus Uabimicrobiales</taxon>
        <taxon>Candidatus Uabimicrobiaceae</taxon>
        <taxon>Candidatus Uabimicrobium</taxon>
    </lineage>
</organism>
<dbReference type="AlphaFoldDB" id="A0A5S9IRM5"/>
<dbReference type="SMART" id="SM00240">
    <property type="entry name" value="FHA"/>
    <property type="match status" value="2"/>
</dbReference>
<proteinExistence type="predicted"/>
<dbReference type="SUPFAM" id="SSF49879">
    <property type="entry name" value="SMAD/FHA domain"/>
    <property type="match status" value="2"/>
</dbReference>
<evidence type="ECO:0000259" key="1">
    <source>
        <dbReference type="PROSITE" id="PS50006"/>
    </source>
</evidence>
<dbReference type="Proteomes" id="UP000326354">
    <property type="component" value="Chromosome"/>
</dbReference>
<dbReference type="Pfam" id="PF00498">
    <property type="entry name" value="FHA"/>
    <property type="match status" value="1"/>
</dbReference>